<dbReference type="InterPro" id="IPR018114">
    <property type="entry name" value="TRYPSIN_HIS"/>
</dbReference>
<dbReference type="InterPro" id="IPR043504">
    <property type="entry name" value="Peptidase_S1_PA_chymotrypsin"/>
</dbReference>
<evidence type="ECO:0000259" key="9">
    <source>
        <dbReference type="PROSITE" id="PS50240"/>
    </source>
</evidence>
<feature type="chain" id="PRO_5004734110" evidence="8">
    <location>
        <begin position="21"/>
        <end position="260"/>
    </location>
</feature>
<dbReference type="OrthoDB" id="6745777at2759"/>
<dbReference type="CDD" id="cd00190">
    <property type="entry name" value="Tryp_SPc"/>
    <property type="match status" value="1"/>
</dbReference>
<feature type="non-terminal residue" evidence="10">
    <location>
        <position position="1"/>
    </location>
</feature>
<dbReference type="GO" id="GO:0004252">
    <property type="term" value="F:serine-type endopeptidase activity"/>
    <property type="evidence" value="ECO:0007669"/>
    <property type="project" value="InterPro"/>
</dbReference>
<dbReference type="EMBL" id="GALX01003379">
    <property type="protein sequence ID" value="JAB65087.1"/>
    <property type="molecule type" value="Transcribed_RNA"/>
</dbReference>
<accession>V5GTX0</accession>
<keyword evidence="7" id="KW-1015">Disulfide bond</keyword>
<evidence type="ECO:0000256" key="5">
    <source>
        <dbReference type="ARBA" id="ARBA00022825"/>
    </source>
</evidence>
<keyword evidence="6" id="KW-0865">Zymogen</keyword>
<protein>
    <submittedName>
        <fullName evidence="10">Trypsin-3</fullName>
    </submittedName>
</protein>
<dbReference type="SUPFAM" id="SSF50494">
    <property type="entry name" value="Trypsin-like serine proteases"/>
    <property type="match status" value="1"/>
</dbReference>
<evidence type="ECO:0000256" key="6">
    <source>
        <dbReference type="ARBA" id="ARBA00023145"/>
    </source>
</evidence>
<feature type="domain" description="Peptidase S1" evidence="9">
    <location>
        <begin position="33"/>
        <end position="259"/>
    </location>
</feature>
<name>V5GTX0_ANOGL</name>
<dbReference type="FunFam" id="2.40.10.10:FF:000077">
    <property type="entry name" value="Predicted protein"/>
    <property type="match status" value="1"/>
</dbReference>
<evidence type="ECO:0000256" key="3">
    <source>
        <dbReference type="ARBA" id="ARBA00022729"/>
    </source>
</evidence>
<evidence type="ECO:0000256" key="1">
    <source>
        <dbReference type="ARBA" id="ARBA00007664"/>
    </source>
</evidence>
<dbReference type="PANTHER" id="PTHR24252">
    <property type="entry name" value="ACROSIN-RELATED"/>
    <property type="match status" value="1"/>
</dbReference>
<dbReference type="Pfam" id="PF00089">
    <property type="entry name" value="Trypsin"/>
    <property type="match status" value="1"/>
</dbReference>
<proteinExistence type="inferred from homology"/>
<dbReference type="InterPro" id="IPR001314">
    <property type="entry name" value="Peptidase_S1A"/>
</dbReference>
<dbReference type="InterPro" id="IPR001254">
    <property type="entry name" value="Trypsin_dom"/>
</dbReference>
<feature type="signal peptide" evidence="8">
    <location>
        <begin position="1"/>
        <end position="20"/>
    </location>
</feature>
<keyword evidence="4" id="KW-0378">Hydrolase</keyword>
<reference evidence="10" key="1">
    <citation type="submission" date="2013-07" db="EMBL/GenBank/DDBJ databases">
        <title>Midgut Transcriptome Profiling of Anoplphora glabripennis, a Lignocellulose Degrading, Wood-Boring Cerambycid.</title>
        <authorList>
            <person name="Scully E.D."/>
            <person name="Hoover K."/>
            <person name="Carlson J.E."/>
            <person name="Tien M."/>
            <person name="Geib S.M."/>
        </authorList>
    </citation>
    <scope>NUCLEOTIDE SEQUENCE</scope>
</reference>
<evidence type="ECO:0000256" key="2">
    <source>
        <dbReference type="ARBA" id="ARBA00022670"/>
    </source>
</evidence>
<gene>
    <name evidence="10" type="primary">TRY3</name>
</gene>
<dbReference type="PROSITE" id="PS50240">
    <property type="entry name" value="TRYPSIN_DOM"/>
    <property type="match status" value="1"/>
</dbReference>
<dbReference type="Gene3D" id="2.40.10.10">
    <property type="entry name" value="Trypsin-like serine proteases"/>
    <property type="match status" value="1"/>
</dbReference>
<dbReference type="AlphaFoldDB" id="V5GTX0"/>
<keyword evidence="2" id="KW-0645">Protease</keyword>
<evidence type="ECO:0000256" key="4">
    <source>
        <dbReference type="ARBA" id="ARBA00022801"/>
    </source>
</evidence>
<evidence type="ECO:0000313" key="10">
    <source>
        <dbReference type="EMBL" id="JAB65087.1"/>
    </source>
</evidence>
<dbReference type="SMART" id="SM00020">
    <property type="entry name" value="Tryp_SPc"/>
    <property type="match status" value="1"/>
</dbReference>
<dbReference type="PROSITE" id="PS00134">
    <property type="entry name" value="TRYPSIN_HIS"/>
    <property type="match status" value="1"/>
</dbReference>
<keyword evidence="3 8" id="KW-0732">Signal</keyword>
<dbReference type="InterPro" id="IPR009003">
    <property type="entry name" value="Peptidase_S1_PA"/>
</dbReference>
<dbReference type="GO" id="GO:0006508">
    <property type="term" value="P:proteolysis"/>
    <property type="evidence" value="ECO:0007669"/>
    <property type="project" value="UniProtKB-KW"/>
</dbReference>
<dbReference type="PANTHER" id="PTHR24252:SF7">
    <property type="entry name" value="HYALIN"/>
    <property type="match status" value="1"/>
</dbReference>
<sequence length="260" mass="28371">PVIMYKVIALFIGYLQLVSGGFNVREGIPGGRIVGGVTTTIEKHPWQVSLQVFGNHICGGSIISSGLILTAAHCVTELIVTVYYVVPGVTDLRQAEQKYQVEEAIMHDDYDSVTYDYDIALLKLQENLTFSNTIQAISLPNELFTIPDGTSLVASGWGITEPDGTDSSDVLREIEIQYINWETCRTRLSSVGTFTERMICAGVPEGGKDTCQSDSGGALELNSTLIGIVSWGEGCGDPRYPGVYTHVSYLRAWIREHTGI</sequence>
<evidence type="ECO:0000256" key="8">
    <source>
        <dbReference type="SAM" id="SignalP"/>
    </source>
</evidence>
<keyword evidence="5" id="KW-0720">Serine protease</keyword>
<evidence type="ECO:0000256" key="7">
    <source>
        <dbReference type="ARBA" id="ARBA00023157"/>
    </source>
</evidence>
<organism evidence="10">
    <name type="scientific">Anoplophora glabripennis</name>
    <name type="common">Asian longhorn beetle</name>
    <name type="synonym">Anoplophora nobilis</name>
    <dbReference type="NCBI Taxonomy" id="217634"/>
    <lineage>
        <taxon>Eukaryota</taxon>
        <taxon>Metazoa</taxon>
        <taxon>Ecdysozoa</taxon>
        <taxon>Arthropoda</taxon>
        <taxon>Hexapoda</taxon>
        <taxon>Insecta</taxon>
        <taxon>Pterygota</taxon>
        <taxon>Neoptera</taxon>
        <taxon>Endopterygota</taxon>
        <taxon>Coleoptera</taxon>
        <taxon>Polyphaga</taxon>
        <taxon>Cucujiformia</taxon>
        <taxon>Chrysomeloidea</taxon>
        <taxon>Cerambycidae</taxon>
        <taxon>Lamiinae</taxon>
        <taxon>Lamiini</taxon>
        <taxon>Anoplophora</taxon>
    </lineage>
</organism>
<comment type="similarity">
    <text evidence="1">Belongs to the peptidase S1 family.</text>
</comment>
<dbReference type="PRINTS" id="PR00722">
    <property type="entry name" value="CHYMOTRYPSIN"/>
</dbReference>